<dbReference type="Proteomes" id="UP001630127">
    <property type="component" value="Unassembled WGS sequence"/>
</dbReference>
<organism evidence="3 4">
    <name type="scientific">Cinchona calisaya</name>
    <dbReference type="NCBI Taxonomy" id="153742"/>
    <lineage>
        <taxon>Eukaryota</taxon>
        <taxon>Viridiplantae</taxon>
        <taxon>Streptophyta</taxon>
        <taxon>Embryophyta</taxon>
        <taxon>Tracheophyta</taxon>
        <taxon>Spermatophyta</taxon>
        <taxon>Magnoliopsida</taxon>
        <taxon>eudicotyledons</taxon>
        <taxon>Gunneridae</taxon>
        <taxon>Pentapetalae</taxon>
        <taxon>asterids</taxon>
        <taxon>lamiids</taxon>
        <taxon>Gentianales</taxon>
        <taxon>Rubiaceae</taxon>
        <taxon>Cinchonoideae</taxon>
        <taxon>Cinchoneae</taxon>
        <taxon>Cinchona</taxon>
    </lineage>
</organism>
<feature type="compositionally biased region" description="Low complexity" evidence="1">
    <location>
        <begin position="105"/>
        <end position="119"/>
    </location>
</feature>
<dbReference type="InterPro" id="IPR025124">
    <property type="entry name" value="Gag1-like_clamp"/>
</dbReference>
<evidence type="ECO:0000256" key="1">
    <source>
        <dbReference type="SAM" id="MobiDB-lite"/>
    </source>
</evidence>
<dbReference type="PANTHER" id="PTHR33373">
    <property type="entry name" value="OS07G0479600 PROTEIN"/>
    <property type="match status" value="1"/>
</dbReference>
<evidence type="ECO:0000313" key="3">
    <source>
        <dbReference type="EMBL" id="KAL3497385.1"/>
    </source>
</evidence>
<evidence type="ECO:0000259" key="2">
    <source>
        <dbReference type="Pfam" id="PF13259"/>
    </source>
</evidence>
<accession>A0ABD2XU31</accession>
<dbReference type="EMBL" id="JBJUIK010000017">
    <property type="protein sequence ID" value="KAL3497385.1"/>
    <property type="molecule type" value="Genomic_DNA"/>
</dbReference>
<proteinExistence type="predicted"/>
<name>A0ABD2XU31_9GENT</name>
<keyword evidence="4" id="KW-1185">Reference proteome</keyword>
<dbReference type="Pfam" id="PF13259">
    <property type="entry name" value="clamp_Gag1-like"/>
    <property type="match status" value="2"/>
</dbReference>
<dbReference type="AlphaFoldDB" id="A0ABD2XU31"/>
<comment type="caution">
    <text evidence="3">The sequence shown here is derived from an EMBL/GenBank/DDBJ whole genome shotgun (WGS) entry which is preliminary data.</text>
</comment>
<feature type="domain" description="Gag1-like clamp" evidence="2">
    <location>
        <begin position="94"/>
        <end position="162"/>
    </location>
</feature>
<dbReference type="PANTHER" id="PTHR33373:SF1">
    <property type="entry name" value="DUF4050 DOMAIN-CONTAINING PROTEIN"/>
    <property type="match status" value="1"/>
</dbReference>
<evidence type="ECO:0000313" key="4">
    <source>
        <dbReference type="Proteomes" id="UP001630127"/>
    </source>
</evidence>
<reference evidence="3 4" key="1">
    <citation type="submission" date="2024-11" db="EMBL/GenBank/DDBJ databases">
        <title>A near-complete genome assembly of Cinchona calisaya.</title>
        <authorList>
            <person name="Lian D.C."/>
            <person name="Zhao X.W."/>
            <person name="Wei L."/>
        </authorList>
    </citation>
    <scope>NUCLEOTIDE SEQUENCE [LARGE SCALE GENOMIC DNA]</scope>
    <source>
        <tissue evidence="3">Nenye</tissue>
    </source>
</reference>
<feature type="region of interest" description="Disordered" evidence="1">
    <location>
        <begin position="95"/>
        <end position="131"/>
    </location>
</feature>
<gene>
    <name evidence="3" type="ORF">ACH5RR_040117</name>
</gene>
<feature type="domain" description="Gag1-like clamp" evidence="2">
    <location>
        <begin position="164"/>
        <end position="206"/>
    </location>
</feature>
<protein>
    <recommendedName>
        <fullName evidence="2">Gag1-like clamp domain-containing protein</fullName>
    </recommendedName>
</protein>
<sequence length="206" mass="23080">MGCCLLIQPEDACLQRKPLCSFLLYIGGNFRALVGFMMEKLKEKGRILFSSRGCLGCCTRPPLVISVNEPSKGHKIQAQRVKKRSITEDFWSSSTHEMDNSAFPSQRSISSISTSNQTIGPHGTSGSSSNPTEFVNHGLLLWTQTRQQWVGDEESKRPTQAQDPKLDWNATYDSLLGTNKPFPQPIPVPEMVNFLVDVWEQEGLYD</sequence>